<organism evidence="1">
    <name type="scientific">Cellulosimicrobium sp. ES-005</name>
    <dbReference type="NCBI Taxonomy" id="3163031"/>
    <lineage>
        <taxon>Bacteria</taxon>
        <taxon>Bacillati</taxon>
        <taxon>Actinomycetota</taxon>
        <taxon>Actinomycetes</taxon>
        <taxon>Micrococcales</taxon>
        <taxon>Promicromonosporaceae</taxon>
        <taxon>Cellulosimicrobium</taxon>
    </lineage>
</organism>
<proteinExistence type="predicted"/>
<dbReference type="AlphaFoldDB" id="A0AAU8G401"/>
<accession>A0AAU8G401</accession>
<protein>
    <submittedName>
        <fullName evidence="1">Uncharacterized protein</fullName>
    </submittedName>
</protein>
<reference evidence="1" key="1">
    <citation type="submission" date="2024-06" db="EMBL/GenBank/DDBJ databases">
        <title>Complete genome sequence of the cellulolytic actinobacterium, Cellulosimicrobium ES-005.</title>
        <authorList>
            <person name="Matthews C.T."/>
            <person name="Underwood K.D."/>
            <person name="Ghanchi K.M."/>
            <person name="Fields S.D."/>
            <person name="Gardner S.G."/>
        </authorList>
    </citation>
    <scope>NUCLEOTIDE SEQUENCE</scope>
    <source>
        <strain evidence="1">ES-005</strain>
    </source>
</reference>
<dbReference type="EMBL" id="CP159290">
    <property type="protein sequence ID" value="XCH31356.1"/>
    <property type="molecule type" value="Genomic_DNA"/>
</dbReference>
<evidence type="ECO:0000313" key="1">
    <source>
        <dbReference type="EMBL" id="XCH31356.1"/>
    </source>
</evidence>
<sequence length="176" mass="19258">MALWKCSGMDHREVFKPINDAITQSSTELAHVFGYGQPRWYGLALSDIALALQDGEGIEFADVSVTLGGEDDDFTVDIAILSTSLLIQVHGVRARERDERTTSVRDRATLTAIEITTGTSAFANGLAESWPGRVSLRLTYADDLTLTLPQSRSANREQHGRVSALVPALRRDLTRG</sequence>
<gene>
    <name evidence="1" type="ORF">ABRQ22_06630</name>
</gene>
<dbReference type="RefSeq" id="WP_353708973.1">
    <property type="nucleotide sequence ID" value="NZ_CP159290.1"/>
</dbReference>
<name>A0AAU8G401_9MICO</name>